<evidence type="ECO:0000313" key="2">
    <source>
        <dbReference type="Proteomes" id="UP001519287"/>
    </source>
</evidence>
<accession>A0ABS4IRY3</accession>
<reference evidence="1 2" key="1">
    <citation type="submission" date="2021-03" db="EMBL/GenBank/DDBJ databases">
        <title>Genomic Encyclopedia of Type Strains, Phase IV (KMG-IV): sequencing the most valuable type-strain genomes for metagenomic binning, comparative biology and taxonomic classification.</title>
        <authorList>
            <person name="Goeker M."/>
        </authorList>
    </citation>
    <scope>NUCLEOTIDE SEQUENCE [LARGE SCALE GENOMIC DNA]</scope>
    <source>
        <strain evidence="1 2">DSM 26048</strain>
    </source>
</reference>
<gene>
    <name evidence="1" type="ORF">J2Z66_001937</name>
</gene>
<dbReference type="RefSeq" id="WP_209971115.1">
    <property type="nucleotide sequence ID" value="NZ_JAGGLB010000004.1"/>
</dbReference>
<sequence length="130" mass="14828">MQTLTPNVLRESIQLIHNCQELVRVISLKSDNERICKLSVKVLANLLDAEQSDIIRWKKKLLDFGLIEQEGMYVRVVISDVSESPLGITNDLLMLIAEEPQLSFRQQAESLGLEQKQLEVVYGYLISVIM</sequence>
<protein>
    <submittedName>
        <fullName evidence="1">Uncharacterized protein</fullName>
    </submittedName>
</protein>
<name>A0ABS4IRY3_9BACL</name>
<organism evidence="1 2">
    <name type="scientific">Paenibacillus eucommiae</name>
    <dbReference type="NCBI Taxonomy" id="1355755"/>
    <lineage>
        <taxon>Bacteria</taxon>
        <taxon>Bacillati</taxon>
        <taxon>Bacillota</taxon>
        <taxon>Bacilli</taxon>
        <taxon>Bacillales</taxon>
        <taxon>Paenibacillaceae</taxon>
        <taxon>Paenibacillus</taxon>
    </lineage>
</organism>
<dbReference type="EMBL" id="JAGGLB010000004">
    <property type="protein sequence ID" value="MBP1990339.1"/>
    <property type="molecule type" value="Genomic_DNA"/>
</dbReference>
<dbReference type="Proteomes" id="UP001519287">
    <property type="component" value="Unassembled WGS sequence"/>
</dbReference>
<keyword evidence="2" id="KW-1185">Reference proteome</keyword>
<evidence type="ECO:0000313" key="1">
    <source>
        <dbReference type="EMBL" id="MBP1990339.1"/>
    </source>
</evidence>
<comment type="caution">
    <text evidence="1">The sequence shown here is derived from an EMBL/GenBank/DDBJ whole genome shotgun (WGS) entry which is preliminary data.</text>
</comment>
<proteinExistence type="predicted"/>